<dbReference type="AlphaFoldDB" id="K1YAB4"/>
<comment type="similarity">
    <text evidence="1">Belongs to the TRAFAC class TrmE-Era-EngA-EngB-Septin-like GTPase superfamily. EngA (Der) GTPase family.</text>
</comment>
<dbReference type="InterPro" id="IPR006073">
    <property type="entry name" value="GTP-bd"/>
</dbReference>
<evidence type="ECO:0000256" key="1">
    <source>
        <dbReference type="ARBA" id="ARBA00008279"/>
    </source>
</evidence>
<dbReference type="CDD" id="cd01894">
    <property type="entry name" value="EngA1"/>
    <property type="match status" value="1"/>
</dbReference>
<evidence type="ECO:0000256" key="3">
    <source>
        <dbReference type="ARBA" id="ARBA00022517"/>
    </source>
</evidence>
<keyword evidence="4" id="KW-0677">Repeat</keyword>
<evidence type="ECO:0000313" key="10">
    <source>
        <dbReference type="EMBL" id="EKD29373.1"/>
    </source>
</evidence>
<keyword evidence="3" id="KW-0690">Ribosome biogenesis</keyword>
<dbReference type="CDD" id="cd01895">
    <property type="entry name" value="EngA2"/>
    <property type="match status" value="1"/>
</dbReference>
<dbReference type="FunFam" id="3.40.50.300:FF:000494">
    <property type="entry name" value="tRNA modification GTPase MnmE"/>
    <property type="match status" value="1"/>
</dbReference>
<comment type="caution">
    <text evidence="10">The sequence shown here is derived from an EMBL/GenBank/DDBJ whole genome shotgun (WGS) entry which is preliminary data.</text>
</comment>
<name>K1YAB4_9BACT</name>
<reference evidence="10" key="1">
    <citation type="journal article" date="2012" name="Science">
        <title>Fermentation, hydrogen, and sulfur metabolism in multiple uncultivated bacterial phyla.</title>
        <authorList>
            <person name="Wrighton K.C."/>
            <person name="Thomas B.C."/>
            <person name="Sharon I."/>
            <person name="Miller C.S."/>
            <person name="Castelle C.J."/>
            <person name="VerBerkmoes N.C."/>
            <person name="Wilkins M.J."/>
            <person name="Hettich R.L."/>
            <person name="Lipton M.S."/>
            <person name="Williams K.H."/>
            <person name="Long P.E."/>
            <person name="Banfield J.F."/>
        </authorList>
    </citation>
    <scope>NUCLEOTIDE SEQUENCE [LARGE SCALE GENOMIC DNA]</scope>
</reference>
<dbReference type="PRINTS" id="PR00326">
    <property type="entry name" value="GTP1OBG"/>
</dbReference>
<dbReference type="SUPFAM" id="SSF52540">
    <property type="entry name" value="P-loop containing nucleoside triphosphate hydrolases"/>
    <property type="match status" value="2"/>
</dbReference>
<evidence type="ECO:0000256" key="4">
    <source>
        <dbReference type="ARBA" id="ARBA00022737"/>
    </source>
</evidence>
<feature type="domain" description="G" evidence="9">
    <location>
        <begin position="183"/>
        <end position="301"/>
    </location>
</feature>
<evidence type="ECO:0000256" key="7">
    <source>
        <dbReference type="ARBA" id="ARBA00032345"/>
    </source>
</evidence>
<evidence type="ECO:0000259" key="9">
    <source>
        <dbReference type="Pfam" id="PF01926"/>
    </source>
</evidence>
<dbReference type="GO" id="GO:0043022">
    <property type="term" value="F:ribosome binding"/>
    <property type="evidence" value="ECO:0007669"/>
    <property type="project" value="TreeGrafter"/>
</dbReference>
<evidence type="ECO:0000256" key="5">
    <source>
        <dbReference type="ARBA" id="ARBA00022741"/>
    </source>
</evidence>
<dbReference type="InterPro" id="IPR016484">
    <property type="entry name" value="GTPase_Der"/>
</dbReference>
<evidence type="ECO:0000256" key="8">
    <source>
        <dbReference type="SAM" id="MobiDB-lite"/>
    </source>
</evidence>
<feature type="non-terminal residue" evidence="10">
    <location>
        <position position="358"/>
    </location>
</feature>
<dbReference type="PANTHER" id="PTHR43834">
    <property type="entry name" value="GTPASE DER"/>
    <property type="match status" value="1"/>
</dbReference>
<protein>
    <recommendedName>
        <fullName evidence="2">GTPase Der</fullName>
    </recommendedName>
    <alternativeName>
        <fullName evidence="7">GTP-binding protein EngA</fullName>
    </alternativeName>
</protein>
<keyword evidence="6" id="KW-0342">GTP-binding</keyword>
<dbReference type="GO" id="GO:0042254">
    <property type="term" value="P:ribosome biogenesis"/>
    <property type="evidence" value="ECO:0007669"/>
    <property type="project" value="UniProtKB-KW"/>
</dbReference>
<dbReference type="GO" id="GO:0005525">
    <property type="term" value="F:GTP binding"/>
    <property type="evidence" value="ECO:0007669"/>
    <property type="project" value="UniProtKB-KW"/>
</dbReference>
<dbReference type="Pfam" id="PF01926">
    <property type="entry name" value="MMR_HSR1"/>
    <property type="match status" value="2"/>
</dbReference>
<evidence type="ECO:0000256" key="6">
    <source>
        <dbReference type="ARBA" id="ARBA00023134"/>
    </source>
</evidence>
<feature type="compositionally biased region" description="Basic and acidic residues" evidence="8">
    <location>
        <begin position="314"/>
        <end position="334"/>
    </location>
</feature>
<sequence length="358" mass="39640">MIARITIVGRPNVGKSSLFNVLSGHKIAIVSDIENTTRDIVEYQMHDPENHISYILADSGGLTIGSDDEILSDIRNRVQESISRSDLILFVLEYDRLTALDEEIAKLLRKSGKKVIVVANKADNIERMNEAYALASLGFDDFVITSTAHDRGLDILKLAMVHSLKEQGLSYEEAIYDDGMLKLAIIGRPNVGKSSLINALTGTNRAMVRDMPGTTRDSIDSIVEWNGEKIVLIDTAGIRRSGKIGSANLEQWSVMRSERSITRADLVAIVIDADEGITSQDKHVVERALEEKKGIILVCNKWDKILARPTVQTLEEREAQRQADKAKSETEKLAKSKARGNKLPPLPESPIKPHNRAP</sequence>
<keyword evidence="5" id="KW-0547">Nucleotide-binding</keyword>
<dbReference type="EMBL" id="AMFJ01034434">
    <property type="protein sequence ID" value="EKD29373.1"/>
    <property type="molecule type" value="Genomic_DNA"/>
</dbReference>
<dbReference type="NCBIfam" id="TIGR03594">
    <property type="entry name" value="GTPase_EngA"/>
    <property type="match status" value="1"/>
</dbReference>
<dbReference type="InterPro" id="IPR005225">
    <property type="entry name" value="Small_GTP-bd"/>
</dbReference>
<evidence type="ECO:0000256" key="2">
    <source>
        <dbReference type="ARBA" id="ARBA00020953"/>
    </source>
</evidence>
<dbReference type="NCBIfam" id="TIGR00231">
    <property type="entry name" value="small_GTP"/>
    <property type="match status" value="2"/>
</dbReference>
<accession>K1YAB4</accession>
<organism evidence="10">
    <name type="scientific">uncultured bacterium</name>
    <name type="common">gcode 4</name>
    <dbReference type="NCBI Taxonomy" id="1234023"/>
    <lineage>
        <taxon>Bacteria</taxon>
        <taxon>environmental samples</taxon>
    </lineage>
</organism>
<dbReference type="InterPro" id="IPR027417">
    <property type="entry name" value="P-loop_NTPase"/>
</dbReference>
<dbReference type="PANTHER" id="PTHR43834:SF6">
    <property type="entry name" value="GTPASE DER"/>
    <property type="match status" value="1"/>
</dbReference>
<feature type="region of interest" description="Disordered" evidence="8">
    <location>
        <begin position="314"/>
        <end position="358"/>
    </location>
</feature>
<feature type="domain" description="G" evidence="9">
    <location>
        <begin position="4"/>
        <end position="121"/>
    </location>
</feature>
<dbReference type="Gene3D" id="3.40.50.300">
    <property type="entry name" value="P-loop containing nucleotide triphosphate hydrolases"/>
    <property type="match status" value="2"/>
</dbReference>
<gene>
    <name evidence="10" type="ORF">ACD_78C00434G0006</name>
</gene>
<proteinExistence type="inferred from homology"/>